<dbReference type="SUPFAM" id="SSF53720">
    <property type="entry name" value="ALDH-like"/>
    <property type="match status" value="1"/>
</dbReference>
<dbReference type="Pfam" id="PF00171">
    <property type="entry name" value="Aldedh"/>
    <property type="match status" value="1"/>
</dbReference>
<dbReference type="PANTHER" id="PTHR43217:SF1">
    <property type="entry name" value="SUCCINATE SEMIALDEHYDE DEHYDROGENASE [NAD(P)+] SAD"/>
    <property type="match status" value="1"/>
</dbReference>
<feature type="domain" description="Aldehyde dehydrogenase" evidence="4">
    <location>
        <begin position="3"/>
        <end position="451"/>
    </location>
</feature>
<keyword evidence="2" id="KW-0521">NADP</keyword>
<comment type="similarity">
    <text evidence="1">Belongs to the aldehyde dehydrogenase family.</text>
</comment>
<keyword evidence="6" id="KW-1185">Reference proteome</keyword>
<dbReference type="FunFam" id="3.40.605.10:FF:000012">
    <property type="entry name" value="NAD-dependent succinate-semialdehyde dehydrogenase"/>
    <property type="match status" value="1"/>
</dbReference>
<dbReference type="FunFam" id="3.40.309.10:FF:000010">
    <property type="entry name" value="Gamma-aminobutyraldehyde dehydrogenase"/>
    <property type="match status" value="1"/>
</dbReference>
<dbReference type="GO" id="GO:0004030">
    <property type="term" value="F:aldehyde dehydrogenase [NAD(P)+] activity"/>
    <property type="evidence" value="ECO:0007669"/>
    <property type="project" value="InterPro"/>
</dbReference>
<dbReference type="RefSeq" id="WP_094789267.1">
    <property type="nucleotide sequence ID" value="NZ_NDXW01000001.1"/>
</dbReference>
<accession>A0A4V1IPA3</accession>
<reference evidence="5 6" key="1">
    <citation type="submission" date="2017-04" db="EMBL/GenBank/DDBJ databases">
        <title>Draft genome sequence of Zooshikella ganghwensis VG4 isolated from Red Sea sediments.</title>
        <authorList>
            <person name="Rehman Z."/>
            <person name="Alam I."/>
            <person name="Kamau A."/>
            <person name="Bajic V."/>
            <person name="Leiknes T."/>
        </authorList>
    </citation>
    <scope>NUCLEOTIDE SEQUENCE [LARGE SCALE GENOMIC DNA]</scope>
    <source>
        <strain evidence="5 6">VG4</strain>
    </source>
</reference>
<dbReference type="AlphaFoldDB" id="A0A4V1IPA3"/>
<dbReference type="PANTHER" id="PTHR43217">
    <property type="entry name" value="SUCCINATE SEMIALDEHYDE DEHYDROGENASE [NAD(P)+] SAD"/>
    <property type="match status" value="1"/>
</dbReference>
<sequence>MSIQTVNPFSNEVIATYPLLQPNELETKLQLAEQTFRLWSKRSICQRATPMRELCEQLKHRKKTLATMITEEMGKLHHEALAEVEKCAWVCEHYADHAERYLAPQVISTEAKRSYICYQPLGPLLAIMPWNYPFWQVFRALAPNLMAGNTLLLKHASNVPQCSQAIEHLVQEAGFPDGCLQSLLIDAKAANELITDQRIRGVTLTGSEFAGRSVGSLAGQYLKQSVLELGGSDPFIVCDDANLQQAVDAAVTSRCMNAGQTCIAAKRFFVTPAIADDFIQGLINRMQMLMIGDPNDDQTTLAPLARTDLRNDLHNQVLCALDQGAKNIIGCHIPDRDGNFYLPSILDNVSPDMGAFQEELFGPVASIIRVRNTDEAIRLANQSHYGLGASIWSKDINKAEEIALQIEAGSCFINSFVKSHCALPFGGIKNSGYGRELGVPGIQAFTNIKTVWVQ</sequence>
<dbReference type="Gene3D" id="3.40.309.10">
    <property type="entry name" value="Aldehyde Dehydrogenase, Chain A, domain 2"/>
    <property type="match status" value="1"/>
</dbReference>
<dbReference type="InterPro" id="IPR015590">
    <property type="entry name" value="Aldehyde_DH_dom"/>
</dbReference>
<name>A0A4V1IPA3_9GAMM</name>
<evidence type="ECO:0000256" key="1">
    <source>
        <dbReference type="ARBA" id="ARBA00009986"/>
    </source>
</evidence>
<protein>
    <submittedName>
        <fullName evidence="5">NAD-dependent succinate-semialdehyde dehydrogenase</fullName>
    </submittedName>
</protein>
<dbReference type="InterPro" id="IPR016161">
    <property type="entry name" value="Ald_DH/histidinol_DH"/>
</dbReference>
<keyword evidence="3" id="KW-0560">Oxidoreductase</keyword>
<dbReference type="Gene3D" id="3.40.605.10">
    <property type="entry name" value="Aldehyde Dehydrogenase, Chain A, domain 1"/>
    <property type="match status" value="1"/>
</dbReference>
<dbReference type="InterPro" id="IPR047110">
    <property type="entry name" value="GABD/Sad-like"/>
</dbReference>
<evidence type="ECO:0000313" key="6">
    <source>
        <dbReference type="Proteomes" id="UP000257039"/>
    </source>
</evidence>
<dbReference type="Proteomes" id="UP000257039">
    <property type="component" value="Unassembled WGS sequence"/>
</dbReference>
<evidence type="ECO:0000313" key="5">
    <source>
        <dbReference type="EMBL" id="RDH46531.1"/>
    </source>
</evidence>
<dbReference type="InterPro" id="IPR016163">
    <property type="entry name" value="Ald_DH_C"/>
</dbReference>
<dbReference type="CDD" id="cd07100">
    <property type="entry name" value="ALDH_SSADH1_GabD1"/>
    <property type="match status" value="1"/>
</dbReference>
<evidence type="ECO:0000259" key="4">
    <source>
        <dbReference type="Pfam" id="PF00171"/>
    </source>
</evidence>
<dbReference type="InterPro" id="IPR016162">
    <property type="entry name" value="Ald_DH_N"/>
</dbReference>
<dbReference type="GO" id="GO:0004777">
    <property type="term" value="F:succinate-semialdehyde dehydrogenase (NAD+) activity"/>
    <property type="evidence" value="ECO:0007669"/>
    <property type="project" value="TreeGrafter"/>
</dbReference>
<evidence type="ECO:0000256" key="3">
    <source>
        <dbReference type="ARBA" id="ARBA00023002"/>
    </source>
</evidence>
<dbReference type="EMBL" id="NDXW01000001">
    <property type="protein sequence ID" value="RDH46531.1"/>
    <property type="molecule type" value="Genomic_DNA"/>
</dbReference>
<evidence type="ECO:0000256" key="2">
    <source>
        <dbReference type="ARBA" id="ARBA00022857"/>
    </source>
</evidence>
<proteinExistence type="inferred from homology"/>
<gene>
    <name evidence="5" type="ORF">B9G39_25430</name>
</gene>
<dbReference type="InterPro" id="IPR044148">
    <property type="entry name" value="ALDH_GabD1-like"/>
</dbReference>
<comment type="caution">
    <text evidence="5">The sequence shown here is derived from an EMBL/GenBank/DDBJ whole genome shotgun (WGS) entry which is preliminary data.</text>
</comment>
<organism evidence="5 6">
    <name type="scientific">Zooshikella ganghwensis</name>
    <dbReference type="NCBI Taxonomy" id="202772"/>
    <lineage>
        <taxon>Bacteria</taxon>
        <taxon>Pseudomonadati</taxon>
        <taxon>Pseudomonadota</taxon>
        <taxon>Gammaproteobacteria</taxon>
        <taxon>Oceanospirillales</taxon>
        <taxon>Zooshikellaceae</taxon>
        <taxon>Zooshikella</taxon>
    </lineage>
</organism>